<dbReference type="Proteomes" id="UP000197138">
    <property type="component" value="Unassembled WGS sequence"/>
</dbReference>
<dbReference type="EMBL" id="MTKT01002492">
    <property type="protein sequence ID" value="OWM79003.1"/>
    <property type="molecule type" value="Genomic_DNA"/>
</dbReference>
<dbReference type="AlphaFoldDB" id="A0A218X221"/>
<sequence>MGKKEKGNSEFGQTICTLGQICRTVPAKSLPTSRTKVKQTIVDIIVNFDDTPYNL</sequence>
<evidence type="ECO:0000313" key="1">
    <source>
        <dbReference type="EMBL" id="OWM79003.1"/>
    </source>
</evidence>
<reference evidence="2" key="1">
    <citation type="journal article" date="2017" name="Plant J.">
        <title>The pomegranate (Punica granatum L.) genome and the genomics of punicalagin biosynthesis.</title>
        <authorList>
            <person name="Qin G."/>
            <person name="Xu C."/>
            <person name="Ming R."/>
            <person name="Tang H."/>
            <person name="Guyot R."/>
            <person name="Kramer E.M."/>
            <person name="Hu Y."/>
            <person name="Yi X."/>
            <person name="Qi Y."/>
            <person name="Xu X."/>
            <person name="Gao Z."/>
            <person name="Pan H."/>
            <person name="Jian J."/>
            <person name="Tian Y."/>
            <person name="Yue Z."/>
            <person name="Xu Y."/>
        </authorList>
    </citation>
    <scope>NUCLEOTIDE SEQUENCE [LARGE SCALE GENOMIC DNA]</scope>
    <source>
        <strain evidence="2">cv. Dabenzi</strain>
    </source>
</reference>
<comment type="caution">
    <text evidence="1">The sequence shown here is derived from an EMBL/GenBank/DDBJ whole genome shotgun (WGS) entry which is preliminary data.</text>
</comment>
<organism evidence="1 2">
    <name type="scientific">Punica granatum</name>
    <name type="common">Pomegranate</name>
    <dbReference type="NCBI Taxonomy" id="22663"/>
    <lineage>
        <taxon>Eukaryota</taxon>
        <taxon>Viridiplantae</taxon>
        <taxon>Streptophyta</taxon>
        <taxon>Embryophyta</taxon>
        <taxon>Tracheophyta</taxon>
        <taxon>Spermatophyta</taxon>
        <taxon>Magnoliopsida</taxon>
        <taxon>eudicotyledons</taxon>
        <taxon>Gunneridae</taxon>
        <taxon>Pentapetalae</taxon>
        <taxon>rosids</taxon>
        <taxon>malvids</taxon>
        <taxon>Myrtales</taxon>
        <taxon>Lythraceae</taxon>
        <taxon>Punica</taxon>
    </lineage>
</organism>
<gene>
    <name evidence="1" type="ORF">CDL15_Pgr003174</name>
</gene>
<name>A0A218X221_PUNGR</name>
<evidence type="ECO:0000313" key="2">
    <source>
        <dbReference type="Proteomes" id="UP000197138"/>
    </source>
</evidence>
<proteinExistence type="predicted"/>
<protein>
    <submittedName>
        <fullName evidence="1">Uncharacterized protein</fullName>
    </submittedName>
</protein>
<accession>A0A218X221</accession>